<evidence type="ECO:0000313" key="9">
    <source>
        <dbReference type="EMBL" id="SNR65895.1"/>
    </source>
</evidence>
<keyword evidence="4" id="KW-0378">Hydrolase</keyword>
<dbReference type="Gene3D" id="2.60.120.260">
    <property type="entry name" value="Galactose-binding domain-like"/>
    <property type="match status" value="1"/>
</dbReference>
<keyword evidence="5" id="KW-0326">Glycosidase</keyword>
<dbReference type="Gene3D" id="3.20.20.80">
    <property type="entry name" value="Glycosidases"/>
    <property type="match status" value="1"/>
</dbReference>
<evidence type="ECO:0000259" key="8">
    <source>
        <dbReference type="Pfam" id="PF02837"/>
    </source>
</evidence>
<proteinExistence type="inferred from homology"/>
<dbReference type="InterPro" id="IPR006103">
    <property type="entry name" value="Glyco_hydro_2_cat"/>
</dbReference>
<dbReference type="Pfam" id="PF00703">
    <property type="entry name" value="Glyco_hydro_2"/>
    <property type="match status" value="1"/>
</dbReference>
<dbReference type="Gene3D" id="2.60.40.10">
    <property type="entry name" value="Immunoglobulins"/>
    <property type="match status" value="1"/>
</dbReference>
<comment type="similarity">
    <text evidence="1">Belongs to the glycosyl hydrolase 2 family.</text>
</comment>
<dbReference type="InterPro" id="IPR023232">
    <property type="entry name" value="Glyco_hydro_2_AS"/>
</dbReference>
<evidence type="ECO:0000256" key="5">
    <source>
        <dbReference type="ARBA" id="ARBA00023295"/>
    </source>
</evidence>
<dbReference type="InterPro" id="IPR006104">
    <property type="entry name" value="Glyco_hydro_2_N"/>
</dbReference>
<dbReference type="Pfam" id="PF02836">
    <property type="entry name" value="Glyco_hydro_2_C"/>
    <property type="match status" value="1"/>
</dbReference>
<dbReference type="Proteomes" id="UP000198384">
    <property type="component" value="Unassembled WGS sequence"/>
</dbReference>
<evidence type="ECO:0000259" key="7">
    <source>
        <dbReference type="Pfam" id="PF02836"/>
    </source>
</evidence>
<dbReference type="InterPro" id="IPR008979">
    <property type="entry name" value="Galactose-bd-like_sf"/>
</dbReference>
<dbReference type="GO" id="GO:0005975">
    <property type="term" value="P:carbohydrate metabolic process"/>
    <property type="evidence" value="ECO:0007669"/>
    <property type="project" value="InterPro"/>
</dbReference>
<evidence type="ECO:0000313" key="10">
    <source>
        <dbReference type="Proteomes" id="UP000198384"/>
    </source>
</evidence>
<name>A0A238Y3W0_9FLAO</name>
<feature type="domain" description="Glycoside hydrolase family 2 immunoglobulin-like beta-sandwich" evidence="6">
    <location>
        <begin position="212"/>
        <end position="304"/>
    </location>
</feature>
<dbReference type="Pfam" id="PF02837">
    <property type="entry name" value="Glyco_hydro_2_N"/>
    <property type="match status" value="1"/>
</dbReference>
<evidence type="ECO:0000256" key="1">
    <source>
        <dbReference type="ARBA" id="ARBA00007401"/>
    </source>
</evidence>
<dbReference type="InterPro" id="IPR006101">
    <property type="entry name" value="Glyco_hydro_2"/>
</dbReference>
<dbReference type="RefSeq" id="WP_089382234.1">
    <property type="nucleotide sequence ID" value="NZ_FZNT01000008.1"/>
</dbReference>
<dbReference type="EMBL" id="FZNT01000008">
    <property type="protein sequence ID" value="SNR65895.1"/>
    <property type="molecule type" value="Genomic_DNA"/>
</dbReference>
<evidence type="ECO:0000256" key="3">
    <source>
        <dbReference type="ARBA" id="ARBA00016205"/>
    </source>
</evidence>
<dbReference type="EC" id="3.2.1.31" evidence="2"/>
<dbReference type="AlphaFoldDB" id="A0A238Y3W0"/>
<dbReference type="PANTHER" id="PTHR10066">
    <property type="entry name" value="BETA-GLUCURONIDASE"/>
    <property type="match status" value="1"/>
</dbReference>
<dbReference type="InterPro" id="IPR036156">
    <property type="entry name" value="Beta-gal/glucu_dom_sf"/>
</dbReference>
<evidence type="ECO:0000256" key="2">
    <source>
        <dbReference type="ARBA" id="ARBA00012761"/>
    </source>
</evidence>
<gene>
    <name evidence="9" type="ORF">SAMN06265371_10818</name>
</gene>
<dbReference type="PANTHER" id="PTHR10066:SF67">
    <property type="entry name" value="BETA-GLUCURONIDASE"/>
    <property type="match status" value="1"/>
</dbReference>
<dbReference type="GO" id="GO:0004566">
    <property type="term" value="F:beta-glucuronidase activity"/>
    <property type="evidence" value="ECO:0007669"/>
    <property type="project" value="UniProtKB-EC"/>
</dbReference>
<reference evidence="9 10" key="1">
    <citation type="submission" date="2017-06" db="EMBL/GenBank/DDBJ databases">
        <authorList>
            <person name="Kim H.J."/>
            <person name="Triplett B.A."/>
        </authorList>
    </citation>
    <scope>NUCLEOTIDE SEQUENCE [LARGE SCALE GENOMIC DNA]</scope>
    <source>
        <strain evidence="9 10">DSM 29150</strain>
    </source>
</reference>
<dbReference type="SUPFAM" id="SSF51445">
    <property type="entry name" value="(Trans)glycosidases"/>
    <property type="match status" value="1"/>
</dbReference>
<dbReference type="SUPFAM" id="SSF49303">
    <property type="entry name" value="beta-Galactosidase/glucuronidase domain"/>
    <property type="match status" value="1"/>
</dbReference>
<dbReference type="InterPro" id="IPR017853">
    <property type="entry name" value="GH"/>
</dbReference>
<dbReference type="PROSITE" id="PS00608">
    <property type="entry name" value="GLYCOSYL_HYDROL_F2_2"/>
    <property type="match status" value="1"/>
</dbReference>
<accession>A0A238Y3W0</accession>
<evidence type="ECO:0000259" key="6">
    <source>
        <dbReference type="Pfam" id="PF00703"/>
    </source>
</evidence>
<sequence length="610" mass="70492">MKKIIVILLVLISNTEVFSQDNLLQNSFLREGITLNGRWNYIVDVYESGYYNYRREPHDESENPGAGAFFVNAKPKDKTDRVEYDFDAAPTLVVPGDWNSQKENLFYYEGTLWYKKSFDVPNYDASKRYYLHFGAVNYFADVYVNGEKLGAHRGGFTPFNFEMSKVLKPKDNFVIVRVDNKRFPDEVPTVSTDWWNYGGITRDVTIYELNETFIEDYSVQLDKENDKLLKGFIQLNGESKANSKVLVNIPELKINKTFTTNEKGYASFEIPVKKIDKWSDTNPKLYTVSIATDKDKISDKIGFRHIKTKGADILLNGEKVFLKGISIHEENVMRGGRAHSIEDARVLLGWAKELGCNFVRLAHYPHNENMVRLADEMGLLVWEEIPVYWTIDWENMETYKKAETQLKEVVSRDKNRASVIIWSMANETPQSEERLSFLSNLAKATRELDNTRLITAALEDHPSKDNKNIMVIEDKFSDIVDIVSFNQYYGWYGGSIEDLKNISWEIAIDKPVIISEFGAAALQGFHGDKTTMWTEENQAYLYEETLPALAKIPQFSGVTPWILTDFRSPRRMHDVYQNGYNRKGLISETGNKKKAFYTLQKFYENIKIKE</sequence>
<dbReference type="InterPro" id="IPR013783">
    <property type="entry name" value="Ig-like_fold"/>
</dbReference>
<keyword evidence="10" id="KW-1185">Reference proteome</keyword>
<feature type="domain" description="Glycoside hydrolase family 2 catalytic" evidence="7">
    <location>
        <begin position="307"/>
        <end position="608"/>
    </location>
</feature>
<dbReference type="SUPFAM" id="SSF49785">
    <property type="entry name" value="Galactose-binding domain-like"/>
    <property type="match status" value="1"/>
</dbReference>
<dbReference type="InterPro" id="IPR006102">
    <property type="entry name" value="Ig-like_GH2"/>
</dbReference>
<feature type="domain" description="Glycosyl hydrolases family 2 sugar binding" evidence="8">
    <location>
        <begin position="66"/>
        <end position="208"/>
    </location>
</feature>
<dbReference type="GO" id="GO:0030246">
    <property type="term" value="F:carbohydrate binding"/>
    <property type="evidence" value="ECO:0007669"/>
    <property type="project" value="TreeGrafter"/>
</dbReference>
<dbReference type="OrthoDB" id="9801077at2"/>
<dbReference type="PRINTS" id="PR00132">
    <property type="entry name" value="GLHYDRLASE2"/>
</dbReference>
<evidence type="ECO:0000256" key="4">
    <source>
        <dbReference type="ARBA" id="ARBA00022801"/>
    </source>
</evidence>
<dbReference type="GO" id="GO:0019391">
    <property type="term" value="P:glucuronoside catabolic process"/>
    <property type="evidence" value="ECO:0007669"/>
    <property type="project" value="TreeGrafter"/>
</dbReference>
<protein>
    <recommendedName>
        <fullName evidence="3">Beta-glucuronidase</fullName>
        <ecNumber evidence="2">3.2.1.31</ecNumber>
    </recommendedName>
</protein>
<organism evidence="9 10">
    <name type="scientific">Lutibacter agarilyticus</name>
    <dbReference type="NCBI Taxonomy" id="1109740"/>
    <lineage>
        <taxon>Bacteria</taxon>
        <taxon>Pseudomonadati</taxon>
        <taxon>Bacteroidota</taxon>
        <taxon>Flavobacteriia</taxon>
        <taxon>Flavobacteriales</taxon>
        <taxon>Flavobacteriaceae</taxon>
        <taxon>Lutibacter</taxon>
    </lineage>
</organism>